<dbReference type="SUPFAM" id="SSF56574">
    <property type="entry name" value="Serpins"/>
    <property type="match status" value="1"/>
</dbReference>
<dbReference type="Proteomes" id="UP000694521">
    <property type="component" value="Unplaced"/>
</dbReference>
<dbReference type="InterPro" id="IPR036186">
    <property type="entry name" value="Serpin_sf"/>
</dbReference>
<protein>
    <recommendedName>
        <fullName evidence="1">Serpin domain-containing protein</fullName>
    </recommendedName>
</protein>
<keyword evidence="3" id="KW-1185">Reference proteome</keyword>
<organism evidence="2 3">
    <name type="scientific">Anser cygnoides</name>
    <name type="common">Swan goose</name>
    <dbReference type="NCBI Taxonomy" id="8845"/>
    <lineage>
        <taxon>Eukaryota</taxon>
        <taxon>Metazoa</taxon>
        <taxon>Chordata</taxon>
        <taxon>Craniata</taxon>
        <taxon>Vertebrata</taxon>
        <taxon>Euteleostomi</taxon>
        <taxon>Archelosauria</taxon>
        <taxon>Archosauria</taxon>
        <taxon>Dinosauria</taxon>
        <taxon>Saurischia</taxon>
        <taxon>Theropoda</taxon>
        <taxon>Coelurosauria</taxon>
        <taxon>Aves</taxon>
        <taxon>Neognathae</taxon>
        <taxon>Galloanserae</taxon>
        <taxon>Anseriformes</taxon>
        <taxon>Anatidae</taxon>
        <taxon>Anserinae</taxon>
        <taxon>Anser</taxon>
    </lineage>
</organism>
<sequence>VSMLSAANAKFCLDFFKDLIKVKRNENIFSPLNISAALSIVQLGAGGNTAKEMEKVGSLRPLVPGRFDFTKAAEHFLQ</sequence>
<reference evidence="2" key="2">
    <citation type="submission" date="2025-09" db="UniProtKB">
        <authorList>
            <consortium name="Ensembl"/>
        </authorList>
    </citation>
    <scope>IDENTIFICATION</scope>
</reference>
<dbReference type="InterPro" id="IPR042178">
    <property type="entry name" value="Serpin_sf_1"/>
</dbReference>
<name>A0A8B9IL51_ANSCY</name>
<dbReference type="Ensembl" id="ENSACDT00005018823.1">
    <property type="protein sequence ID" value="ENSACDP00005015642.1"/>
    <property type="gene ID" value="ENSACDG00005011444.1"/>
</dbReference>
<proteinExistence type="predicted"/>
<evidence type="ECO:0000313" key="2">
    <source>
        <dbReference type="Ensembl" id="ENSACDP00005015642.1"/>
    </source>
</evidence>
<dbReference type="Gene3D" id="3.30.497.10">
    <property type="entry name" value="Antithrombin, subunit I, domain 2"/>
    <property type="match status" value="1"/>
</dbReference>
<dbReference type="Pfam" id="PF00079">
    <property type="entry name" value="Serpin"/>
    <property type="match status" value="1"/>
</dbReference>
<accession>A0A8B9IL51</accession>
<evidence type="ECO:0000313" key="3">
    <source>
        <dbReference type="Proteomes" id="UP000694521"/>
    </source>
</evidence>
<dbReference type="InterPro" id="IPR023796">
    <property type="entry name" value="Serpin_dom"/>
</dbReference>
<feature type="domain" description="Serpin" evidence="1">
    <location>
        <begin position="7"/>
        <end position="60"/>
    </location>
</feature>
<evidence type="ECO:0000259" key="1">
    <source>
        <dbReference type="Pfam" id="PF00079"/>
    </source>
</evidence>
<reference evidence="2" key="1">
    <citation type="submission" date="2025-08" db="UniProtKB">
        <authorList>
            <consortium name="Ensembl"/>
        </authorList>
    </citation>
    <scope>IDENTIFICATION</scope>
</reference>
<dbReference type="AlphaFoldDB" id="A0A8B9IL51"/>